<dbReference type="SUPFAM" id="SSF52047">
    <property type="entry name" value="RNI-like"/>
    <property type="match status" value="1"/>
</dbReference>
<dbReference type="PANTHER" id="PTHR32153">
    <property type="entry name" value="OJ000223_09.16 PROTEIN"/>
    <property type="match status" value="1"/>
</dbReference>
<sequence>MGLPIPTMDMESPLLNLNVTRDEDRISALPDELLLLILERLDLRDAVRAGAVSTRWRRLPHQLSLLALGIRSFRRATLAETMDAFVGAFLSVCPSADSNRESPRSCAIKALRLCFYPSAPHLSSIGRAVEDVVSCGNINSLEFRISLLPAECAVRQLVEFGQTFMSFSRAYKVAFRCLTRLFLKGLAFGDSDVTDLISACDKLKCLTLRSCRLAHQHSTLRIDTPCSGLQELEFIHFVCARIELIHVPKLSKVHYHWCLDNPPVCFGYVPELCEVSLIRQAKVLQAPFMLSECLSRSATNLSKLHLNFGHQMIWIQPEHPKGLTAMFKNLTDVVLSNIFPECDLSWTLFILEAAPALQKFTLSRSRHACAIGYEDNAEKPNVVWEPSKDLKHLNLKLLWMYGFEEEDKVTNYIRLVMERAVGLRRIELRGENSCKECDVIDPRRSQVDEDRRCRIKERLTDGSPSSLEIIMC</sequence>
<dbReference type="EMBL" id="AK374131">
    <property type="protein sequence ID" value="BAK05328.1"/>
    <property type="molecule type" value="mRNA"/>
</dbReference>
<dbReference type="Pfam" id="PF23622">
    <property type="entry name" value="LRR_At1g61320_AtMIF1"/>
    <property type="match status" value="1"/>
</dbReference>
<dbReference type="AlphaFoldDB" id="F2EDA6"/>
<organism evidence="2">
    <name type="scientific">Hordeum vulgare subsp. vulgare</name>
    <name type="common">Domesticated barley</name>
    <dbReference type="NCBI Taxonomy" id="112509"/>
    <lineage>
        <taxon>Eukaryota</taxon>
        <taxon>Viridiplantae</taxon>
        <taxon>Streptophyta</taxon>
        <taxon>Embryophyta</taxon>
        <taxon>Tracheophyta</taxon>
        <taxon>Spermatophyta</taxon>
        <taxon>Magnoliopsida</taxon>
        <taxon>Liliopsida</taxon>
        <taxon>Poales</taxon>
        <taxon>Poaceae</taxon>
        <taxon>BOP clade</taxon>
        <taxon>Pooideae</taxon>
        <taxon>Triticodae</taxon>
        <taxon>Triticeae</taxon>
        <taxon>Hordeinae</taxon>
        <taxon>Hordeum</taxon>
    </lineage>
</organism>
<dbReference type="Gene3D" id="3.80.10.10">
    <property type="entry name" value="Ribonuclease Inhibitor"/>
    <property type="match status" value="1"/>
</dbReference>
<protein>
    <submittedName>
        <fullName evidence="2">Predicted protein</fullName>
    </submittedName>
</protein>
<dbReference type="InterPro" id="IPR032675">
    <property type="entry name" value="LRR_dom_sf"/>
</dbReference>
<evidence type="ECO:0000259" key="1">
    <source>
        <dbReference type="PROSITE" id="PS50181"/>
    </source>
</evidence>
<accession>F2EDA6</accession>
<name>F2EDA6_HORVV</name>
<dbReference type="SUPFAM" id="SSF81383">
    <property type="entry name" value="F-box domain"/>
    <property type="match status" value="1"/>
</dbReference>
<proteinExistence type="evidence at transcript level"/>
<dbReference type="InterPro" id="IPR044997">
    <property type="entry name" value="F-box_plant"/>
</dbReference>
<dbReference type="InterPro" id="IPR055357">
    <property type="entry name" value="LRR_At1g61320_AtMIF1"/>
</dbReference>
<dbReference type="InterPro" id="IPR001810">
    <property type="entry name" value="F-box_dom"/>
</dbReference>
<dbReference type="InterPro" id="IPR036047">
    <property type="entry name" value="F-box-like_dom_sf"/>
</dbReference>
<dbReference type="Gene3D" id="1.20.1280.50">
    <property type="match status" value="1"/>
</dbReference>
<dbReference type="Pfam" id="PF12937">
    <property type="entry name" value="F-box-like"/>
    <property type="match status" value="1"/>
</dbReference>
<evidence type="ECO:0000313" key="2">
    <source>
        <dbReference type="EMBL" id="BAK05328.1"/>
    </source>
</evidence>
<dbReference type="SMART" id="SM00256">
    <property type="entry name" value="FBOX"/>
    <property type="match status" value="1"/>
</dbReference>
<feature type="domain" description="F-box" evidence="1">
    <location>
        <begin position="23"/>
        <end position="76"/>
    </location>
</feature>
<dbReference type="PROSITE" id="PS50181">
    <property type="entry name" value="FBOX"/>
    <property type="match status" value="1"/>
</dbReference>
<reference evidence="2" key="1">
    <citation type="journal article" date="2011" name="Plant Physiol.">
        <title>Comprehensive sequence analysis of 24,783 barley full-length cDNAs derived from 12 clone libraries.</title>
        <authorList>
            <person name="Matsumoto T."/>
            <person name="Tanaka T."/>
            <person name="Sakai H."/>
            <person name="Amano N."/>
            <person name="Kanamori H."/>
            <person name="Kurita K."/>
            <person name="Kikuta A."/>
            <person name="Kamiya K."/>
            <person name="Yamamoto M."/>
            <person name="Ikawa H."/>
            <person name="Fujii N."/>
            <person name="Hori K."/>
            <person name="Itoh T."/>
            <person name="Sato K."/>
        </authorList>
    </citation>
    <scope>NUCLEOTIDE SEQUENCE</scope>
    <source>
        <tissue evidence="2">Flower</tissue>
    </source>
</reference>